<evidence type="ECO:0000313" key="2">
    <source>
        <dbReference type="EMBL" id="KRZ76979.1"/>
    </source>
</evidence>
<feature type="region of interest" description="Disordered" evidence="1">
    <location>
        <begin position="202"/>
        <end position="223"/>
    </location>
</feature>
<dbReference type="OrthoDB" id="10358913at2759"/>
<accession>A0A0V1MZH9</accession>
<dbReference type="Proteomes" id="UP000054843">
    <property type="component" value="Unassembled WGS sequence"/>
</dbReference>
<gene>
    <name evidence="2" type="ORF">T10_942</name>
</gene>
<protein>
    <submittedName>
        <fullName evidence="2">Uncharacterized protein</fullName>
    </submittedName>
</protein>
<sequence length="223" mass="24907">MSVFGLNSYPGNSTSGDSIVVQTVKKKIVLAECGCLSVKVQPTVVAWHGWCGSDTGQCARPSMSARCLDAGPTWKAVDDRKINKKKNRRRRRRRTRSRIPTPGVSHWLVLSRPCHKAALTVRKTHFVHVDIKAKTGISIAAAGSTFIHHLRNQDQGHLSADHSDNDLLPSCVGQQSEEYPDKKTVNSRLKIYPSMLTRFQLNSQHSRAESKRVDQVCTNSMHR</sequence>
<dbReference type="EMBL" id="JYDO01000023">
    <property type="protein sequence ID" value="KRZ76979.1"/>
    <property type="molecule type" value="Genomic_DNA"/>
</dbReference>
<keyword evidence="3" id="KW-1185">Reference proteome</keyword>
<name>A0A0V1MZH9_9BILA</name>
<dbReference type="AlphaFoldDB" id="A0A0V1MZH9"/>
<organism evidence="2 3">
    <name type="scientific">Trichinella papuae</name>
    <dbReference type="NCBI Taxonomy" id="268474"/>
    <lineage>
        <taxon>Eukaryota</taxon>
        <taxon>Metazoa</taxon>
        <taxon>Ecdysozoa</taxon>
        <taxon>Nematoda</taxon>
        <taxon>Enoplea</taxon>
        <taxon>Dorylaimia</taxon>
        <taxon>Trichinellida</taxon>
        <taxon>Trichinellidae</taxon>
        <taxon>Trichinella</taxon>
    </lineage>
</organism>
<evidence type="ECO:0000313" key="3">
    <source>
        <dbReference type="Proteomes" id="UP000054843"/>
    </source>
</evidence>
<reference evidence="2 3" key="1">
    <citation type="submission" date="2015-01" db="EMBL/GenBank/DDBJ databases">
        <title>Evolution of Trichinella species and genotypes.</title>
        <authorList>
            <person name="Korhonen P.K."/>
            <person name="Edoardo P."/>
            <person name="Giuseppe L.R."/>
            <person name="Gasser R.B."/>
        </authorList>
    </citation>
    <scope>NUCLEOTIDE SEQUENCE [LARGE SCALE GENOMIC DNA]</scope>
    <source>
        <strain evidence="2">ISS1980</strain>
    </source>
</reference>
<proteinExistence type="predicted"/>
<evidence type="ECO:0000256" key="1">
    <source>
        <dbReference type="SAM" id="MobiDB-lite"/>
    </source>
</evidence>
<comment type="caution">
    <text evidence="2">The sequence shown here is derived from an EMBL/GenBank/DDBJ whole genome shotgun (WGS) entry which is preliminary data.</text>
</comment>